<dbReference type="GeneID" id="72778769"/>
<dbReference type="InterPro" id="IPR038317">
    <property type="entry name" value="Pf1176-like_sf"/>
</dbReference>
<gene>
    <name evidence="2" type="ORF">K1720_10425</name>
</gene>
<organism evidence="2 3">
    <name type="scientific">Thermococcus argininiproducens</name>
    <dbReference type="NCBI Taxonomy" id="2866384"/>
    <lineage>
        <taxon>Archaea</taxon>
        <taxon>Methanobacteriati</taxon>
        <taxon>Methanobacteriota</taxon>
        <taxon>Thermococci</taxon>
        <taxon>Thermococcales</taxon>
        <taxon>Thermococcaceae</taxon>
        <taxon>Thermococcus</taxon>
    </lineage>
</organism>
<dbReference type="Pfam" id="PF11505">
    <property type="entry name" value="DUF3216"/>
    <property type="match status" value="1"/>
</dbReference>
<feature type="domain" description="DUF3216" evidence="1">
    <location>
        <begin position="4"/>
        <end position="94"/>
    </location>
</feature>
<evidence type="ECO:0000259" key="1">
    <source>
        <dbReference type="Pfam" id="PF11505"/>
    </source>
</evidence>
<dbReference type="EMBL" id="CP080572">
    <property type="protein sequence ID" value="USG99879.1"/>
    <property type="molecule type" value="Genomic_DNA"/>
</dbReference>
<protein>
    <submittedName>
        <fullName evidence="2">DUF3216 domain-containing protein</fullName>
    </submittedName>
</protein>
<sequence>MEEIEKVKLLCEKLGEGNMVRAIDSFVALQKELSSKKGEDFVNISILGFIEGMLVSFQRKYPENEDVQALLEEVKAKRERLEEKFKRAKVPLFEGNNST</sequence>
<dbReference type="RefSeq" id="WP_251949150.1">
    <property type="nucleotide sequence ID" value="NZ_CP080572.1"/>
</dbReference>
<dbReference type="Gene3D" id="1.20.120.460">
    <property type="entry name" value="protein pf1176 like"/>
    <property type="match status" value="1"/>
</dbReference>
<name>A0A9E7M9L5_9EURY</name>
<dbReference type="AlphaFoldDB" id="A0A9E7M9L5"/>
<dbReference type="Proteomes" id="UP001056425">
    <property type="component" value="Chromosome"/>
</dbReference>
<proteinExistence type="predicted"/>
<dbReference type="InterPro" id="IPR023108">
    <property type="entry name" value="DUF3216"/>
</dbReference>
<evidence type="ECO:0000313" key="3">
    <source>
        <dbReference type="Proteomes" id="UP001056425"/>
    </source>
</evidence>
<evidence type="ECO:0000313" key="2">
    <source>
        <dbReference type="EMBL" id="USG99879.1"/>
    </source>
</evidence>
<accession>A0A9E7M9L5</accession>
<dbReference type="KEGG" id="thei:K1720_10425"/>
<keyword evidence="3" id="KW-1185">Reference proteome</keyword>
<reference evidence="2 3" key="1">
    <citation type="submission" date="2021-08" db="EMBL/GenBank/DDBJ databases">
        <title>Thermococcus onnuriiensis IOH2.</title>
        <authorList>
            <person name="Park Y.-J."/>
        </authorList>
    </citation>
    <scope>NUCLEOTIDE SEQUENCE [LARGE SCALE GENOMIC DNA]</scope>
    <source>
        <strain evidence="2 3">IOH2</strain>
    </source>
</reference>